<dbReference type="EMBL" id="CP042469">
    <property type="protein sequence ID" value="QOX64274.1"/>
    <property type="molecule type" value="Genomic_DNA"/>
</dbReference>
<proteinExistence type="predicted"/>
<name>A0ACD1AD96_9FIRM</name>
<evidence type="ECO:0000313" key="2">
    <source>
        <dbReference type="Proteomes" id="UP000594014"/>
    </source>
</evidence>
<dbReference type="Proteomes" id="UP000594014">
    <property type="component" value="Chromosome"/>
</dbReference>
<gene>
    <name evidence="1" type="ORF">FRZ06_13445</name>
</gene>
<keyword evidence="2" id="KW-1185">Reference proteome</keyword>
<organism evidence="1 2">
    <name type="scientific">Anoxybacterium hadale</name>
    <dbReference type="NCBI Taxonomy" id="3408580"/>
    <lineage>
        <taxon>Bacteria</taxon>
        <taxon>Bacillati</taxon>
        <taxon>Bacillota</taxon>
        <taxon>Clostridia</taxon>
        <taxon>Peptostreptococcales</taxon>
        <taxon>Anaerovoracaceae</taxon>
        <taxon>Anoxybacterium</taxon>
    </lineage>
</organism>
<accession>A0ACD1AD96</accession>
<protein>
    <submittedName>
        <fullName evidence="1">2-oxo acid dehydrogenase subunit E2</fullName>
    </submittedName>
</protein>
<sequence>MANVLVMPKLGLTMTEGTIAKWHKKEGDPVKAGDLLYEVETDKLTNEIEAKEEGVLRKIIVPEGASAVCLDPIAIIAGADEDITGLAGSTKPEEGQTAAADDTGLNSPAGVDLAQGLIRVPGERIIASPAAKKLAIEKGIDLEKIPGTGPNGRITLKDVEAFDATSDAWNASAVQAASAVSSQVSEDPAPRQKSTPMAEKIAAELQVRLSEVSEAGKRTTKADVMAFVQSDAQVHAQPERTAAMSGMRKVIARRMSTSHSTCPTVTYDISIDMSALKSIKDGLKQENVKVSYTDLLTYIAARTLPEFPLMNCSVDGETLIYKNYVNMGIAVALPDGLVVPVIRNAHLKGVSEISKELISLSEDAKNGKLDPDALKGGTFTITNLGMFGIESFSPIINLPEVAILGVNTIQMTQVYENGGFTAKPLMKVSLTADHRAVDGAVAAQFLARLKKKMENPYFLML</sequence>
<reference evidence="1" key="1">
    <citation type="submission" date="2019-08" db="EMBL/GenBank/DDBJ databases">
        <title>Genome sequence of Clostridiales bacterium MT110.</title>
        <authorList>
            <person name="Cao J."/>
        </authorList>
    </citation>
    <scope>NUCLEOTIDE SEQUENCE</scope>
    <source>
        <strain evidence="1">MT110</strain>
    </source>
</reference>
<evidence type="ECO:0000313" key="1">
    <source>
        <dbReference type="EMBL" id="QOX64274.1"/>
    </source>
</evidence>